<dbReference type="SUPFAM" id="SSF102405">
    <property type="entry name" value="MCP/YpsA-like"/>
    <property type="match status" value="1"/>
</dbReference>
<dbReference type="GO" id="GO:0005829">
    <property type="term" value="C:cytosol"/>
    <property type="evidence" value="ECO:0007669"/>
    <property type="project" value="TreeGrafter"/>
</dbReference>
<dbReference type="Pfam" id="PF03641">
    <property type="entry name" value="Lysine_decarbox"/>
    <property type="match status" value="1"/>
</dbReference>
<reference evidence="1" key="1">
    <citation type="submission" date="2021-01" db="EMBL/GenBank/DDBJ databases">
        <authorList>
            <person name="Corre E."/>
            <person name="Pelletier E."/>
            <person name="Niang G."/>
            <person name="Scheremetjew M."/>
            <person name="Finn R."/>
            <person name="Kale V."/>
            <person name="Holt S."/>
            <person name="Cochrane G."/>
            <person name="Meng A."/>
            <person name="Brown T."/>
            <person name="Cohen L."/>
        </authorList>
    </citation>
    <scope>NUCLEOTIDE SEQUENCE</scope>
    <source>
        <strain evidence="1">SAG 36.94</strain>
    </source>
</reference>
<dbReference type="InterPro" id="IPR005269">
    <property type="entry name" value="LOG"/>
</dbReference>
<dbReference type="AlphaFoldDB" id="A0A7S1TJ14"/>
<dbReference type="NCBIfam" id="TIGR00730">
    <property type="entry name" value="Rossman fold protein, TIGR00730 family"/>
    <property type="match status" value="1"/>
</dbReference>
<evidence type="ECO:0008006" key="2">
    <source>
        <dbReference type="Google" id="ProtNLM"/>
    </source>
</evidence>
<dbReference type="GO" id="GO:0009691">
    <property type="term" value="P:cytokinin biosynthetic process"/>
    <property type="evidence" value="ECO:0007669"/>
    <property type="project" value="InterPro"/>
</dbReference>
<dbReference type="PANTHER" id="PTHR31223:SF70">
    <property type="entry name" value="LOG FAMILY PROTEIN YJL055W"/>
    <property type="match status" value="1"/>
</dbReference>
<dbReference type="PANTHER" id="PTHR31223">
    <property type="entry name" value="LOG FAMILY PROTEIN YJL055W"/>
    <property type="match status" value="1"/>
</dbReference>
<dbReference type="Gene3D" id="3.40.50.450">
    <property type="match status" value="1"/>
</dbReference>
<protein>
    <recommendedName>
        <fullName evidence="2">Cytokinin riboside 5'-monophosphate phosphoribohydrolase</fullName>
    </recommendedName>
</protein>
<dbReference type="InterPro" id="IPR031100">
    <property type="entry name" value="LOG_fam"/>
</dbReference>
<sequence length="201" mass="21920">MQPREIRTVTVYGASSSAVSERFRAAAFEVGVLIADQGWRQVNGGGHAGMMGAATDGALSRGGVVDAVILDIFLGSVHPKLGDVVVKTNMHDRKRALFEEGDAFVVLPGGLGTMEELFEIVSWRQLEIHHRPIAILNLDGYFAPFVDFVGKGVDLGLISRSASETFKVCSEPQGLMHYLHNFERASIDKEAEPLADWNLPR</sequence>
<dbReference type="GO" id="GO:0016799">
    <property type="term" value="F:hydrolase activity, hydrolyzing N-glycosyl compounds"/>
    <property type="evidence" value="ECO:0007669"/>
    <property type="project" value="TreeGrafter"/>
</dbReference>
<name>A0A7S1TJ14_9RHOD</name>
<proteinExistence type="predicted"/>
<dbReference type="EMBL" id="HBGH01014921">
    <property type="protein sequence ID" value="CAD9236218.1"/>
    <property type="molecule type" value="Transcribed_RNA"/>
</dbReference>
<evidence type="ECO:0000313" key="1">
    <source>
        <dbReference type="EMBL" id="CAD9236218.1"/>
    </source>
</evidence>
<gene>
    <name evidence="1" type="ORF">CCAE0312_LOCUS8311</name>
</gene>
<organism evidence="1">
    <name type="scientific">Compsopogon caeruleus</name>
    <dbReference type="NCBI Taxonomy" id="31354"/>
    <lineage>
        <taxon>Eukaryota</taxon>
        <taxon>Rhodophyta</taxon>
        <taxon>Compsopogonophyceae</taxon>
        <taxon>Compsopogonales</taxon>
        <taxon>Compsopogonaceae</taxon>
        <taxon>Compsopogon</taxon>
    </lineage>
</organism>
<accession>A0A7S1TJ14</accession>